<organism evidence="2 3">
    <name type="scientific">Elsinoe australis</name>
    <dbReference type="NCBI Taxonomy" id="40998"/>
    <lineage>
        <taxon>Eukaryota</taxon>
        <taxon>Fungi</taxon>
        <taxon>Dikarya</taxon>
        <taxon>Ascomycota</taxon>
        <taxon>Pezizomycotina</taxon>
        <taxon>Dothideomycetes</taxon>
        <taxon>Dothideomycetidae</taxon>
        <taxon>Myriangiales</taxon>
        <taxon>Elsinoaceae</taxon>
        <taxon>Elsinoe</taxon>
    </lineage>
</organism>
<dbReference type="STRING" id="40998.A0A2P7YE16"/>
<dbReference type="SUPFAM" id="SSF50182">
    <property type="entry name" value="Sm-like ribonucleoproteins"/>
    <property type="match status" value="1"/>
</dbReference>
<sequence length="104" mass="11732">MADQRMSNAHATTYLSSLLNKSLRIHVTDGRMFVGQMKCTDQERNIILACTHEYRRPSERAIEQAAAEAAQQPPTDGKVRLDMVKRFVGLVVVPGQYITKIELD</sequence>
<feature type="domain" description="Sm" evidence="1">
    <location>
        <begin position="13"/>
        <end position="103"/>
    </location>
</feature>
<accession>A0A2P7YE16</accession>
<dbReference type="Pfam" id="PF01423">
    <property type="entry name" value="LSM"/>
    <property type="match status" value="1"/>
</dbReference>
<dbReference type="SMART" id="SM00651">
    <property type="entry name" value="Sm"/>
    <property type="match status" value="1"/>
</dbReference>
<dbReference type="Gene3D" id="2.30.30.100">
    <property type="match status" value="1"/>
</dbReference>
<dbReference type="GO" id="GO:0031417">
    <property type="term" value="C:NatC complex"/>
    <property type="evidence" value="ECO:0007669"/>
    <property type="project" value="InterPro"/>
</dbReference>
<name>A0A2P7YE16_9PEZI</name>
<dbReference type="EMBL" id="NHZQ01000447">
    <property type="protein sequence ID" value="PSK34189.1"/>
    <property type="molecule type" value="Genomic_DNA"/>
</dbReference>
<dbReference type="CDD" id="cd06168">
    <property type="entry name" value="LSMD1"/>
    <property type="match status" value="1"/>
</dbReference>
<dbReference type="InterPro" id="IPR034110">
    <property type="entry name" value="LSMD1_Sm"/>
</dbReference>
<dbReference type="PANTHER" id="PTHR10701:SF5">
    <property type="entry name" value="N-ALPHA-ACETYLTRANSFERASE 38, NATC AUXILIARY SUBUNIT"/>
    <property type="match status" value="1"/>
</dbReference>
<evidence type="ECO:0000259" key="1">
    <source>
        <dbReference type="SMART" id="SM00651"/>
    </source>
</evidence>
<dbReference type="AlphaFoldDB" id="A0A2P7YE16"/>
<gene>
    <name evidence="2" type="ORF">B9Z65_8515</name>
</gene>
<dbReference type="InterPro" id="IPR050914">
    <property type="entry name" value="snRNP_SmB/NAA38-like"/>
</dbReference>
<proteinExistence type="predicted"/>
<dbReference type="OrthoDB" id="368909at2759"/>
<keyword evidence="3" id="KW-1185">Reference proteome</keyword>
<dbReference type="InterPro" id="IPR010920">
    <property type="entry name" value="LSM_dom_sf"/>
</dbReference>
<evidence type="ECO:0000313" key="3">
    <source>
        <dbReference type="Proteomes" id="UP000243723"/>
    </source>
</evidence>
<comment type="caution">
    <text evidence="2">The sequence shown here is derived from an EMBL/GenBank/DDBJ whole genome shotgun (WGS) entry which is preliminary data.</text>
</comment>
<dbReference type="PANTHER" id="PTHR10701">
    <property type="entry name" value="SMALL NUCLEAR RIBONUCLEOPROTEIN-ASSOCIATED PROTEIN B AND N"/>
    <property type="match status" value="1"/>
</dbReference>
<evidence type="ECO:0000313" key="2">
    <source>
        <dbReference type="EMBL" id="PSK34189.1"/>
    </source>
</evidence>
<reference evidence="2 3" key="1">
    <citation type="submission" date="2017-05" db="EMBL/GenBank/DDBJ databases">
        <title>Draft genome sequence of Elsinoe australis.</title>
        <authorList>
            <person name="Cheng Q."/>
        </authorList>
    </citation>
    <scope>NUCLEOTIDE SEQUENCE [LARGE SCALE GENOMIC DNA]</scope>
    <source>
        <strain evidence="2 3">NL1</strain>
    </source>
</reference>
<protein>
    <recommendedName>
        <fullName evidence="1">Sm domain-containing protein</fullName>
    </recommendedName>
</protein>
<dbReference type="InterPro" id="IPR001163">
    <property type="entry name" value="Sm_dom_euk/arc"/>
</dbReference>
<dbReference type="Proteomes" id="UP000243723">
    <property type="component" value="Unassembled WGS sequence"/>
</dbReference>